<sequence>MNIEPKIPSNTAHNSRGNTSSRRFLVNTALVFSFFVALYFALGWLSLILVHLMPVHWEQHLTFSTPDHWEDAAPPEVQRIFDEMIAGDDSGRVYKLRIVPSDTPNAFALPDGTIGLTRGLLAQSETEQELAFVIGHEIGHLQARHNLKRMSRQVVYGLARTLLIGENDALAPFVHAEGMAHLHFSREQESEADRNGLHLVQLRYGHVGGADQFLIKAGGTLYPEWVTTHPHPEERTQALRDYAADQGWENGSTTPLAYQKKESDTYRHEASGSEASNIEPETFESAKQPTPY</sequence>
<evidence type="ECO:0000256" key="8">
    <source>
        <dbReference type="SAM" id="Phobius"/>
    </source>
</evidence>
<evidence type="ECO:0000256" key="1">
    <source>
        <dbReference type="ARBA" id="ARBA00022670"/>
    </source>
</evidence>
<dbReference type="Pfam" id="PF01435">
    <property type="entry name" value="Peptidase_M48"/>
    <property type="match status" value="1"/>
</dbReference>
<comment type="cofactor">
    <cofactor evidence="6">
        <name>Zn(2+)</name>
        <dbReference type="ChEBI" id="CHEBI:29105"/>
    </cofactor>
    <text evidence="6">Binds 1 zinc ion per subunit.</text>
</comment>
<evidence type="ECO:0000256" key="4">
    <source>
        <dbReference type="ARBA" id="ARBA00022833"/>
    </source>
</evidence>
<feature type="compositionally biased region" description="Basic and acidic residues" evidence="7">
    <location>
        <begin position="259"/>
        <end position="271"/>
    </location>
</feature>
<dbReference type="GO" id="GO:0051603">
    <property type="term" value="P:proteolysis involved in protein catabolic process"/>
    <property type="evidence" value="ECO:0007669"/>
    <property type="project" value="TreeGrafter"/>
</dbReference>
<evidence type="ECO:0000256" key="2">
    <source>
        <dbReference type="ARBA" id="ARBA00022723"/>
    </source>
</evidence>
<keyword evidence="5 6" id="KW-0482">Metalloprotease</keyword>
<name>A0A8J7QES0_9BACT</name>
<keyword evidence="8" id="KW-0812">Transmembrane</keyword>
<dbReference type="GO" id="GO:0016020">
    <property type="term" value="C:membrane"/>
    <property type="evidence" value="ECO:0007669"/>
    <property type="project" value="TreeGrafter"/>
</dbReference>
<gene>
    <name evidence="10" type="ORF">J3U88_29465</name>
</gene>
<dbReference type="Proteomes" id="UP000664417">
    <property type="component" value="Unassembled WGS sequence"/>
</dbReference>
<keyword evidence="3 6" id="KW-0378">Hydrolase</keyword>
<dbReference type="Gene3D" id="3.30.2010.10">
    <property type="entry name" value="Metalloproteases ('zincins'), catalytic domain"/>
    <property type="match status" value="1"/>
</dbReference>
<dbReference type="PANTHER" id="PTHR22726">
    <property type="entry name" value="METALLOENDOPEPTIDASE OMA1"/>
    <property type="match status" value="1"/>
</dbReference>
<keyword evidence="4 6" id="KW-0862">Zinc</keyword>
<comment type="caution">
    <text evidence="10">The sequence shown here is derived from an EMBL/GenBank/DDBJ whole genome shotgun (WGS) entry which is preliminary data.</text>
</comment>
<reference evidence="10" key="1">
    <citation type="submission" date="2021-03" db="EMBL/GenBank/DDBJ databases">
        <authorList>
            <person name="Wang G."/>
        </authorList>
    </citation>
    <scope>NUCLEOTIDE SEQUENCE</scope>
    <source>
        <strain evidence="10">KCTC 12899</strain>
    </source>
</reference>
<dbReference type="CDD" id="cd07332">
    <property type="entry name" value="M48C_Oma1_like"/>
    <property type="match status" value="1"/>
</dbReference>
<accession>A0A8J7QES0</accession>
<dbReference type="GO" id="GO:0004222">
    <property type="term" value="F:metalloendopeptidase activity"/>
    <property type="evidence" value="ECO:0007669"/>
    <property type="project" value="InterPro"/>
</dbReference>
<proteinExistence type="inferred from homology"/>
<dbReference type="AlphaFoldDB" id="A0A8J7QES0"/>
<dbReference type="RefSeq" id="WP_207862612.1">
    <property type="nucleotide sequence ID" value="NZ_JAFREP010000040.1"/>
</dbReference>
<dbReference type="GO" id="GO:0046872">
    <property type="term" value="F:metal ion binding"/>
    <property type="evidence" value="ECO:0007669"/>
    <property type="project" value="UniProtKB-KW"/>
</dbReference>
<feature type="domain" description="Peptidase M48" evidence="9">
    <location>
        <begin position="75"/>
        <end position="242"/>
    </location>
</feature>
<evidence type="ECO:0000256" key="5">
    <source>
        <dbReference type="ARBA" id="ARBA00023049"/>
    </source>
</evidence>
<dbReference type="EMBL" id="JAFREP010000040">
    <property type="protein sequence ID" value="MBO1322639.1"/>
    <property type="molecule type" value="Genomic_DNA"/>
</dbReference>
<dbReference type="InterPro" id="IPR001915">
    <property type="entry name" value="Peptidase_M48"/>
</dbReference>
<evidence type="ECO:0000256" key="3">
    <source>
        <dbReference type="ARBA" id="ARBA00022801"/>
    </source>
</evidence>
<evidence type="ECO:0000313" key="11">
    <source>
        <dbReference type="Proteomes" id="UP000664417"/>
    </source>
</evidence>
<evidence type="ECO:0000313" key="10">
    <source>
        <dbReference type="EMBL" id="MBO1322639.1"/>
    </source>
</evidence>
<keyword evidence="1 6" id="KW-0645">Protease</keyword>
<comment type="similarity">
    <text evidence="6">Belongs to the peptidase M48 family.</text>
</comment>
<evidence type="ECO:0000259" key="9">
    <source>
        <dbReference type="Pfam" id="PF01435"/>
    </source>
</evidence>
<organism evidence="10 11">
    <name type="scientific">Acanthopleuribacter pedis</name>
    <dbReference type="NCBI Taxonomy" id="442870"/>
    <lineage>
        <taxon>Bacteria</taxon>
        <taxon>Pseudomonadati</taxon>
        <taxon>Acidobacteriota</taxon>
        <taxon>Holophagae</taxon>
        <taxon>Acanthopleuribacterales</taxon>
        <taxon>Acanthopleuribacteraceae</taxon>
        <taxon>Acanthopleuribacter</taxon>
    </lineage>
</organism>
<dbReference type="InterPro" id="IPR051156">
    <property type="entry name" value="Mito/Outer_Membr_Metalloprot"/>
</dbReference>
<evidence type="ECO:0000256" key="7">
    <source>
        <dbReference type="SAM" id="MobiDB-lite"/>
    </source>
</evidence>
<evidence type="ECO:0000256" key="6">
    <source>
        <dbReference type="RuleBase" id="RU003983"/>
    </source>
</evidence>
<protein>
    <submittedName>
        <fullName evidence="10">M48 family metallopeptidase</fullName>
    </submittedName>
</protein>
<keyword evidence="8" id="KW-1133">Transmembrane helix</keyword>
<dbReference type="PANTHER" id="PTHR22726:SF1">
    <property type="entry name" value="METALLOENDOPEPTIDASE OMA1, MITOCHONDRIAL"/>
    <property type="match status" value="1"/>
</dbReference>
<feature type="transmembrane region" description="Helical" evidence="8">
    <location>
        <begin position="24"/>
        <end position="53"/>
    </location>
</feature>
<keyword evidence="11" id="KW-1185">Reference proteome</keyword>
<keyword evidence="2" id="KW-0479">Metal-binding</keyword>
<feature type="region of interest" description="Disordered" evidence="7">
    <location>
        <begin position="246"/>
        <end position="292"/>
    </location>
</feature>
<keyword evidence="8" id="KW-0472">Membrane</keyword>